<accession>A0A2H0FKF6</accession>
<dbReference type="PANTHER" id="PTHR30487">
    <property type="entry name" value="TYPE 4 PREPILIN-LIKE PROTEINS LEADER PEPTIDE-PROCESSING ENZYME"/>
    <property type="match status" value="1"/>
</dbReference>
<dbReference type="GO" id="GO:0005886">
    <property type="term" value="C:plasma membrane"/>
    <property type="evidence" value="ECO:0007669"/>
    <property type="project" value="UniProtKB-SubCell"/>
</dbReference>
<dbReference type="InterPro" id="IPR010627">
    <property type="entry name" value="Prepilin_pept_A24_N"/>
</dbReference>
<dbReference type="AlphaFoldDB" id="A0A2H0FKF6"/>
<organism evidence="10 11">
    <name type="scientific">Candidatus Nealsonbacteria bacterium CG18_big_fil_WC_8_21_14_2_50_37_10</name>
    <dbReference type="NCBI Taxonomy" id="1974717"/>
    <lineage>
        <taxon>Bacteria</taxon>
        <taxon>Candidatus Nealsoniibacteriota</taxon>
    </lineage>
</organism>
<keyword evidence="3" id="KW-1003">Cell membrane</keyword>
<dbReference type="Proteomes" id="UP000230778">
    <property type="component" value="Unassembled WGS sequence"/>
</dbReference>
<keyword evidence="4 7" id="KW-0812">Transmembrane</keyword>
<feature type="transmembrane region" description="Helical" evidence="7">
    <location>
        <begin position="162"/>
        <end position="183"/>
    </location>
</feature>
<name>A0A2H0FKF6_9BACT</name>
<comment type="caution">
    <text evidence="10">The sequence shown here is derived from an EMBL/GenBank/DDBJ whole genome shotgun (WGS) entry which is preliminary data.</text>
</comment>
<evidence type="ECO:0000313" key="11">
    <source>
        <dbReference type="Proteomes" id="UP000230778"/>
    </source>
</evidence>
<dbReference type="Pfam" id="PF06750">
    <property type="entry name" value="A24_N_bact"/>
    <property type="match status" value="1"/>
</dbReference>
<feature type="domain" description="Prepilin type IV endopeptidase peptidase" evidence="8">
    <location>
        <begin position="112"/>
        <end position="224"/>
    </location>
</feature>
<evidence type="ECO:0000256" key="5">
    <source>
        <dbReference type="ARBA" id="ARBA00022989"/>
    </source>
</evidence>
<gene>
    <name evidence="10" type="ORF">COW72_01205</name>
</gene>
<feature type="transmembrane region" description="Helical" evidence="7">
    <location>
        <begin position="240"/>
        <end position="263"/>
    </location>
</feature>
<dbReference type="PANTHER" id="PTHR30487:SF0">
    <property type="entry name" value="PREPILIN LEADER PEPTIDASE_N-METHYLTRANSFERASE-RELATED"/>
    <property type="match status" value="1"/>
</dbReference>
<dbReference type="EMBL" id="PCUC01000064">
    <property type="protein sequence ID" value="PIQ07133.1"/>
    <property type="molecule type" value="Genomic_DNA"/>
</dbReference>
<feature type="transmembrane region" description="Helical" evidence="7">
    <location>
        <begin position="6"/>
        <end position="27"/>
    </location>
</feature>
<sequence length="268" mass="30546">MEILVYIFVFFFGLTVGSFLNCAIYRLEEGKSFLKGRSFCPHCKHQLSWQDLIPLLSFLILKGKCRYCKKPISWQYPLVELATAIVFLSIFQLTIDNQQLAIPSIFNFCYLLIVACFLIIIFVYDLKHYIIPDKIIYPAIMVSGIWYFVSGIFLNLYTKYEILNTIYSVFGAAVFFLLIVLVSRGKWMGAGDIKLAFLMGLFLSFPKILAALFLAFLVGAIIGVGLILGGKKTLKSEVPFGPFLVTGTFIALFWGENIIKWYLNFFNV</sequence>
<evidence type="ECO:0000256" key="2">
    <source>
        <dbReference type="ARBA" id="ARBA00005801"/>
    </source>
</evidence>
<evidence type="ECO:0000313" key="10">
    <source>
        <dbReference type="EMBL" id="PIQ07133.1"/>
    </source>
</evidence>
<keyword evidence="5 7" id="KW-1133">Transmembrane helix</keyword>
<evidence type="ECO:0000256" key="1">
    <source>
        <dbReference type="ARBA" id="ARBA00004651"/>
    </source>
</evidence>
<reference evidence="10 11" key="1">
    <citation type="submission" date="2017-09" db="EMBL/GenBank/DDBJ databases">
        <title>Depth-based differentiation of microbial function through sediment-hosted aquifers and enrichment of novel symbionts in the deep terrestrial subsurface.</title>
        <authorList>
            <person name="Probst A.J."/>
            <person name="Ladd B."/>
            <person name="Jarett J.K."/>
            <person name="Geller-Mcgrath D.E."/>
            <person name="Sieber C.M."/>
            <person name="Emerson J.B."/>
            <person name="Anantharaman K."/>
            <person name="Thomas B.C."/>
            <person name="Malmstrom R."/>
            <person name="Stieglmeier M."/>
            <person name="Klingl A."/>
            <person name="Woyke T."/>
            <person name="Ryan C.M."/>
            <person name="Banfield J.F."/>
        </authorList>
    </citation>
    <scope>NUCLEOTIDE SEQUENCE [LARGE SCALE GENOMIC DNA]</scope>
    <source>
        <strain evidence="10">CG18_big_fil_WC_8_21_14_2_50_37_10</strain>
    </source>
</reference>
<evidence type="ECO:0000256" key="4">
    <source>
        <dbReference type="ARBA" id="ARBA00022692"/>
    </source>
</evidence>
<evidence type="ECO:0000256" key="7">
    <source>
        <dbReference type="SAM" id="Phobius"/>
    </source>
</evidence>
<comment type="subcellular location">
    <subcellularLocation>
        <location evidence="1">Cell membrane</location>
        <topology evidence="1">Multi-pass membrane protein</topology>
    </subcellularLocation>
</comment>
<dbReference type="GO" id="GO:0004190">
    <property type="term" value="F:aspartic-type endopeptidase activity"/>
    <property type="evidence" value="ECO:0007669"/>
    <property type="project" value="InterPro"/>
</dbReference>
<feature type="transmembrane region" description="Helical" evidence="7">
    <location>
        <begin position="135"/>
        <end position="156"/>
    </location>
</feature>
<dbReference type="GO" id="GO:0006465">
    <property type="term" value="P:signal peptide processing"/>
    <property type="evidence" value="ECO:0007669"/>
    <property type="project" value="TreeGrafter"/>
</dbReference>
<dbReference type="Gene3D" id="1.20.120.1220">
    <property type="match status" value="1"/>
</dbReference>
<evidence type="ECO:0000259" key="9">
    <source>
        <dbReference type="Pfam" id="PF06750"/>
    </source>
</evidence>
<evidence type="ECO:0000256" key="3">
    <source>
        <dbReference type="ARBA" id="ARBA00022475"/>
    </source>
</evidence>
<feature type="transmembrane region" description="Helical" evidence="7">
    <location>
        <begin position="101"/>
        <end position="123"/>
    </location>
</feature>
<feature type="transmembrane region" description="Helical" evidence="7">
    <location>
        <begin position="195"/>
        <end position="228"/>
    </location>
</feature>
<keyword evidence="6 7" id="KW-0472">Membrane</keyword>
<proteinExistence type="inferred from homology"/>
<comment type="similarity">
    <text evidence="2">Belongs to the peptidase A24 family.</text>
</comment>
<dbReference type="InterPro" id="IPR050882">
    <property type="entry name" value="Prepilin_peptidase/N-MTase"/>
</dbReference>
<feature type="domain" description="Prepilin peptidase A24 N-terminal" evidence="9">
    <location>
        <begin position="12"/>
        <end position="91"/>
    </location>
</feature>
<feature type="transmembrane region" description="Helical" evidence="7">
    <location>
        <begin position="76"/>
        <end position="95"/>
    </location>
</feature>
<protein>
    <submittedName>
        <fullName evidence="10">Prepilin peptidase</fullName>
    </submittedName>
</protein>
<dbReference type="InterPro" id="IPR000045">
    <property type="entry name" value="Prepilin_IV_endopep_pep"/>
</dbReference>
<evidence type="ECO:0000256" key="6">
    <source>
        <dbReference type="ARBA" id="ARBA00023136"/>
    </source>
</evidence>
<evidence type="ECO:0000259" key="8">
    <source>
        <dbReference type="Pfam" id="PF01478"/>
    </source>
</evidence>
<dbReference type="Pfam" id="PF01478">
    <property type="entry name" value="Peptidase_A24"/>
    <property type="match status" value="1"/>
</dbReference>